<dbReference type="GO" id="GO:0004656">
    <property type="term" value="F:procollagen-proline 4-dioxygenase activity"/>
    <property type="evidence" value="ECO:0007669"/>
    <property type="project" value="TreeGrafter"/>
</dbReference>
<dbReference type="InterPro" id="IPR045054">
    <property type="entry name" value="P4HA-like"/>
</dbReference>
<dbReference type="InterPro" id="IPR005123">
    <property type="entry name" value="Oxoglu/Fe-dep_dioxygenase_dom"/>
</dbReference>
<dbReference type="GO" id="GO:0031418">
    <property type="term" value="F:L-ascorbic acid binding"/>
    <property type="evidence" value="ECO:0007669"/>
    <property type="project" value="InterPro"/>
</dbReference>
<keyword evidence="3" id="KW-0223">Dioxygenase</keyword>
<evidence type="ECO:0000256" key="5">
    <source>
        <dbReference type="ARBA" id="ARBA00023004"/>
    </source>
</evidence>
<dbReference type="GO" id="GO:0005783">
    <property type="term" value="C:endoplasmic reticulum"/>
    <property type="evidence" value="ECO:0007669"/>
    <property type="project" value="TreeGrafter"/>
</dbReference>
<dbReference type="STRING" id="946122.A0A0C2TIC8"/>
<dbReference type="Proteomes" id="UP000054549">
    <property type="component" value="Unassembled WGS sequence"/>
</dbReference>
<dbReference type="PANTHER" id="PTHR10869">
    <property type="entry name" value="PROLYL 4-HYDROXYLASE ALPHA SUBUNIT"/>
    <property type="match status" value="1"/>
</dbReference>
<evidence type="ECO:0000256" key="1">
    <source>
        <dbReference type="ARBA" id="ARBA00001961"/>
    </source>
</evidence>
<keyword evidence="5" id="KW-0408">Iron</keyword>
<feature type="domain" description="Fe2OG dioxygenase" evidence="6">
    <location>
        <begin position="122"/>
        <end position="225"/>
    </location>
</feature>
<dbReference type="SUPFAM" id="SSF51197">
    <property type="entry name" value="Clavaminate synthase-like"/>
    <property type="match status" value="1"/>
</dbReference>
<keyword evidence="8" id="KW-1185">Reference proteome</keyword>
<accession>A0A0C2TIC8</accession>
<dbReference type="Pfam" id="PF13640">
    <property type="entry name" value="2OG-FeII_Oxy_3"/>
    <property type="match status" value="1"/>
</dbReference>
<dbReference type="InterPro" id="IPR044862">
    <property type="entry name" value="Pro_4_hyd_alph_FE2OG_OXY"/>
</dbReference>
<evidence type="ECO:0000313" key="7">
    <source>
        <dbReference type="EMBL" id="KIL66734.1"/>
    </source>
</evidence>
<evidence type="ECO:0000259" key="6">
    <source>
        <dbReference type="PROSITE" id="PS51471"/>
    </source>
</evidence>
<dbReference type="InParanoid" id="A0A0C2TIC8"/>
<dbReference type="HOGENOM" id="CLU_041456_2_1_1"/>
<dbReference type="SMART" id="SM00702">
    <property type="entry name" value="P4Hc"/>
    <property type="match status" value="1"/>
</dbReference>
<reference evidence="7 8" key="1">
    <citation type="submission" date="2014-04" db="EMBL/GenBank/DDBJ databases">
        <title>Evolutionary Origins and Diversification of the Mycorrhizal Mutualists.</title>
        <authorList>
            <consortium name="DOE Joint Genome Institute"/>
            <consortium name="Mycorrhizal Genomics Consortium"/>
            <person name="Kohler A."/>
            <person name="Kuo A."/>
            <person name="Nagy L.G."/>
            <person name="Floudas D."/>
            <person name="Copeland A."/>
            <person name="Barry K.W."/>
            <person name="Cichocki N."/>
            <person name="Veneault-Fourrey C."/>
            <person name="LaButti K."/>
            <person name="Lindquist E.A."/>
            <person name="Lipzen A."/>
            <person name="Lundell T."/>
            <person name="Morin E."/>
            <person name="Murat C."/>
            <person name="Riley R."/>
            <person name="Ohm R."/>
            <person name="Sun H."/>
            <person name="Tunlid A."/>
            <person name="Henrissat B."/>
            <person name="Grigoriev I.V."/>
            <person name="Hibbett D.S."/>
            <person name="Martin F."/>
        </authorList>
    </citation>
    <scope>NUCLEOTIDE SEQUENCE [LARGE SCALE GENOMIC DNA]</scope>
    <source>
        <strain evidence="7 8">Koide BX008</strain>
    </source>
</reference>
<dbReference type="GO" id="GO:0005506">
    <property type="term" value="F:iron ion binding"/>
    <property type="evidence" value="ECO:0007669"/>
    <property type="project" value="InterPro"/>
</dbReference>
<comment type="cofactor">
    <cofactor evidence="1">
        <name>L-ascorbate</name>
        <dbReference type="ChEBI" id="CHEBI:38290"/>
    </cofactor>
</comment>
<dbReference type="PANTHER" id="PTHR10869:SF241">
    <property type="entry name" value="FE2OG DIOXYGENASE DOMAIN-CONTAINING PROTEIN"/>
    <property type="match status" value="1"/>
</dbReference>
<dbReference type="OrthoDB" id="69177at2759"/>
<dbReference type="PROSITE" id="PS51471">
    <property type="entry name" value="FE2OG_OXY"/>
    <property type="match status" value="1"/>
</dbReference>
<organism evidence="7 8">
    <name type="scientific">Amanita muscaria (strain Koide BX008)</name>
    <dbReference type="NCBI Taxonomy" id="946122"/>
    <lineage>
        <taxon>Eukaryota</taxon>
        <taxon>Fungi</taxon>
        <taxon>Dikarya</taxon>
        <taxon>Basidiomycota</taxon>
        <taxon>Agaricomycotina</taxon>
        <taxon>Agaricomycetes</taxon>
        <taxon>Agaricomycetidae</taxon>
        <taxon>Agaricales</taxon>
        <taxon>Pluteineae</taxon>
        <taxon>Amanitaceae</taxon>
        <taxon>Amanita</taxon>
    </lineage>
</organism>
<dbReference type="InterPro" id="IPR006620">
    <property type="entry name" value="Pro_4_hyd_alph"/>
</dbReference>
<evidence type="ECO:0000256" key="3">
    <source>
        <dbReference type="ARBA" id="ARBA00022964"/>
    </source>
</evidence>
<evidence type="ECO:0000256" key="2">
    <source>
        <dbReference type="ARBA" id="ARBA00022723"/>
    </source>
</evidence>
<sequence>MQRVDFSAQSAGLAKHYRDFYAIVIDDAFSAEECRALVDQATAASGPWSPAGLSAHATVQTVHSEFRNSERIIHIDEDSANKIYDRLYPLLGDIHEITPSSQWSRITGREGQKQRPTWKLVGVNPRLSFLRYGPGHYFKPHCDGLTNSPDGQQKSFVTIHLYLNGDGLVGGATRFWTPDKKEYLDVEPKLGRVLVFQQRMLIHSGEEVTAGVKYTVRSDLMFVQTTPH</sequence>
<keyword evidence="4" id="KW-0560">Oxidoreductase</keyword>
<evidence type="ECO:0000256" key="4">
    <source>
        <dbReference type="ARBA" id="ARBA00023002"/>
    </source>
</evidence>
<gene>
    <name evidence="7" type="ORF">M378DRAFT_74530</name>
</gene>
<keyword evidence="2" id="KW-0479">Metal-binding</keyword>
<dbReference type="EMBL" id="KN818234">
    <property type="protein sequence ID" value="KIL66734.1"/>
    <property type="molecule type" value="Genomic_DNA"/>
</dbReference>
<evidence type="ECO:0000313" key="8">
    <source>
        <dbReference type="Proteomes" id="UP000054549"/>
    </source>
</evidence>
<dbReference type="Gene3D" id="2.60.120.620">
    <property type="entry name" value="q2cbj1_9rhob like domain"/>
    <property type="match status" value="1"/>
</dbReference>
<dbReference type="AlphaFoldDB" id="A0A0C2TIC8"/>
<name>A0A0C2TIC8_AMAMK</name>
<protein>
    <recommendedName>
        <fullName evidence="6">Fe2OG dioxygenase domain-containing protein</fullName>
    </recommendedName>
</protein>
<proteinExistence type="predicted"/>